<organism evidence="2">
    <name type="scientific">uncultured Stenotrophomonas sp</name>
    <dbReference type="NCBI Taxonomy" id="165438"/>
    <lineage>
        <taxon>Bacteria</taxon>
        <taxon>Pseudomonadati</taxon>
        <taxon>Pseudomonadota</taxon>
        <taxon>Gammaproteobacteria</taxon>
        <taxon>Lysobacterales</taxon>
        <taxon>Lysobacteraceae</taxon>
        <taxon>Stenotrophomonas</taxon>
        <taxon>environmental samples</taxon>
    </lineage>
</organism>
<feature type="transmembrane region" description="Helical" evidence="1">
    <location>
        <begin position="12"/>
        <end position="32"/>
    </location>
</feature>
<protein>
    <submittedName>
        <fullName evidence="2">Uncharacterized protein</fullName>
    </submittedName>
</protein>
<gene>
    <name evidence="2" type="ORF">STPYR_12767</name>
</gene>
<keyword evidence="1" id="KW-0472">Membrane</keyword>
<dbReference type="EMBL" id="FLTS01000001">
    <property type="protein sequence ID" value="SBV37824.1"/>
    <property type="molecule type" value="Genomic_DNA"/>
</dbReference>
<keyword evidence="1" id="KW-0812">Transmembrane</keyword>
<name>A0A1Y5QCC5_9GAMM</name>
<proteinExistence type="predicted"/>
<sequence length="76" mass="7828">MRGSHTAQALRFALAALLLGVGIGLLISGGLARMEEDSDDGARAREYVEPAKHGEAERGGLVVHASACSPLRGLCA</sequence>
<reference evidence="2" key="1">
    <citation type="submission" date="2016-03" db="EMBL/GenBank/DDBJ databases">
        <authorList>
            <person name="Ploux O."/>
        </authorList>
    </citation>
    <scope>NUCLEOTIDE SEQUENCE</scope>
    <source>
        <strain evidence="2">UC10</strain>
    </source>
</reference>
<accession>A0A1Y5QCC5</accession>
<keyword evidence="1" id="KW-1133">Transmembrane helix</keyword>
<dbReference type="AlphaFoldDB" id="A0A1Y5QCC5"/>
<evidence type="ECO:0000313" key="2">
    <source>
        <dbReference type="EMBL" id="SBV37824.1"/>
    </source>
</evidence>
<evidence type="ECO:0000256" key="1">
    <source>
        <dbReference type="SAM" id="Phobius"/>
    </source>
</evidence>